<evidence type="ECO:0000256" key="2">
    <source>
        <dbReference type="ARBA" id="ARBA00022692"/>
    </source>
</evidence>
<dbReference type="PANTHER" id="PTHR23503:SF130">
    <property type="entry name" value="SOLUTE CARRIER FAMILY 2 (FACILITATED GLUCOSE TRANSPORTER), MEMBER 9-LIKE 1"/>
    <property type="match status" value="1"/>
</dbReference>
<comment type="subcellular location">
    <subcellularLocation>
        <location evidence="1">Membrane</location>
        <topology evidence="1">Multi-pass membrane protein</topology>
    </subcellularLocation>
</comment>
<evidence type="ECO:0000256" key="3">
    <source>
        <dbReference type="ARBA" id="ARBA00022989"/>
    </source>
</evidence>
<evidence type="ECO:0000256" key="1">
    <source>
        <dbReference type="ARBA" id="ARBA00004141"/>
    </source>
</evidence>
<feature type="domain" description="Major facilitator superfamily (MFS) profile" evidence="7">
    <location>
        <begin position="1"/>
        <end position="90"/>
    </location>
</feature>
<feature type="transmembrane region" description="Helical" evidence="5">
    <location>
        <begin position="36"/>
        <end position="59"/>
    </location>
</feature>
<evidence type="ECO:0000259" key="7">
    <source>
        <dbReference type="PROSITE" id="PS50850"/>
    </source>
</evidence>
<feature type="chain" id="PRO_5041349112" evidence="6">
    <location>
        <begin position="23"/>
        <end position="121"/>
    </location>
</feature>
<dbReference type="PROSITE" id="PS50850">
    <property type="entry name" value="MFS"/>
    <property type="match status" value="1"/>
</dbReference>
<dbReference type="InterPro" id="IPR020846">
    <property type="entry name" value="MFS_dom"/>
</dbReference>
<feature type="transmembrane region" description="Helical" evidence="5">
    <location>
        <begin position="66"/>
        <end position="86"/>
    </location>
</feature>
<dbReference type="InterPro" id="IPR036259">
    <property type="entry name" value="MFS_trans_sf"/>
</dbReference>
<keyword evidence="2 5" id="KW-0812">Transmembrane</keyword>
<dbReference type="Gene3D" id="1.20.1250.20">
    <property type="entry name" value="MFS general substrate transporter like domains"/>
    <property type="match status" value="1"/>
</dbReference>
<dbReference type="InterPro" id="IPR005828">
    <property type="entry name" value="MFS_sugar_transport-like"/>
</dbReference>
<dbReference type="GO" id="GO:0005886">
    <property type="term" value="C:plasma membrane"/>
    <property type="evidence" value="ECO:0007669"/>
    <property type="project" value="TreeGrafter"/>
</dbReference>
<dbReference type="GO" id="GO:0046323">
    <property type="term" value="P:D-glucose import"/>
    <property type="evidence" value="ECO:0007669"/>
    <property type="project" value="TreeGrafter"/>
</dbReference>
<accession>A0A9Y4KL36</accession>
<dbReference type="InterPro" id="IPR045263">
    <property type="entry name" value="GLUT"/>
</dbReference>
<evidence type="ECO:0000313" key="8">
    <source>
        <dbReference type="Proteomes" id="UP000694891"/>
    </source>
</evidence>
<keyword evidence="3 5" id="KW-1133">Transmembrane helix</keyword>
<sequence length="121" mass="13228">MTAGLIALVIVCFSGGPGAVTGTVNSEIFIQSDRPAAFVLVMMLRWFTAILLGLFFPFLITTLSSYTFILFACVCVLGSLYIFFVLPETKGKALLEISEEFKAITVCGKSFSEEQTTETKF</sequence>
<dbReference type="AlphaFoldDB" id="A0A9Y4KL36"/>
<dbReference type="GO" id="GO:0070837">
    <property type="term" value="P:dehydroascorbic acid transport"/>
    <property type="evidence" value="ECO:0007669"/>
    <property type="project" value="TreeGrafter"/>
</dbReference>
<keyword evidence="6" id="KW-0732">Signal</keyword>
<protein>
    <submittedName>
        <fullName evidence="9">Solute carrier family 2, facilitated glucose transporter member 9-like</fullName>
    </submittedName>
</protein>
<evidence type="ECO:0000256" key="6">
    <source>
        <dbReference type="SAM" id="SignalP"/>
    </source>
</evidence>
<dbReference type="SUPFAM" id="SSF103473">
    <property type="entry name" value="MFS general substrate transporter"/>
    <property type="match status" value="1"/>
</dbReference>
<dbReference type="Proteomes" id="UP000694891">
    <property type="component" value="Unplaced"/>
</dbReference>
<keyword evidence="4 5" id="KW-0472">Membrane</keyword>
<reference evidence="9" key="1">
    <citation type="submission" date="2025-08" db="UniProtKB">
        <authorList>
            <consortium name="RefSeq"/>
        </authorList>
    </citation>
    <scope>IDENTIFICATION</scope>
</reference>
<proteinExistence type="predicted"/>
<name>A0A9Y4KL36_9TELE</name>
<evidence type="ECO:0000256" key="4">
    <source>
        <dbReference type="ARBA" id="ARBA00023136"/>
    </source>
</evidence>
<evidence type="ECO:0000256" key="5">
    <source>
        <dbReference type="SAM" id="Phobius"/>
    </source>
</evidence>
<dbReference type="PANTHER" id="PTHR23503">
    <property type="entry name" value="SOLUTE CARRIER FAMILY 2"/>
    <property type="match status" value="1"/>
</dbReference>
<keyword evidence="8" id="KW-1185">Reference proteome</keyword>
<dbReference type="GO" id="GO:0055056">
    <property type="term" value="F:D-glucose transmembrane transporter activity"/>
    <property type="evidence" value="ECO:0007669"/>
    <property type="project" value="TreeGrafter"/>
</dbReference>
<gene>
    <name evidence="9" type="primary">LOC103365489</name>
</gene>
<organism evidence="8 9">
    <name type="scientific">Stegastes partitus</name>
    <name type="common">bicolor damselfish</name>
    <dbReference type="NCBI Taxonomy" id="144197"/>
    <lineage>
        <taxon>Eukaryota</taxon>
        <taxon>Metazoa</taxon>
        <taxon>Chordata</taxon>
        <taxon>Craniata</taxon>
        <taxon>Vertebrata</taxon>
        <taxon>Euteleostomi</taxon>
        <taxon>Actinopterygii</taxon>
        <taxon>Neopterygii</taxon>
        <taxon>Teleostei</taxon>
        <taxon>Neoteleostei</taxon>
        <taxon>Acanthomorphata</taxon>
        <taxon>Ovalentaria</taxon>
        <taxon>Pomacentridae</taxon>
        <taxon>Stegastes</taxon>
    </lineage>
</organism>
<evidence type="ECO:0000313" key="9">
    <source>
        <dbReference type="RefSeq" id="XP_008291156.1"/>
    </source>
</evidence>
<dbReference type="RefSeq" id="XP_008291156.1">
    <property type="nucleotide sequence ID" value="XM_008292934.1"/>
</dbReference>
<dbReference type="GeneID" id="103365489"/>
<feature type="signal peptide" evidence="6">
    <location>
        <begin position="1"/>
        <end position="22"/>
    </location>
</feature>
<dbReference type="Pfam" id="PF00083">
    <property type="entry name" value="Sugar_tr"/>
    <property type="match status" value="1"/>
</dbReference>